<dbReference type="Pfam" id="PF02743">
    <property type="entry name" value="dCache_1"/>
    <property type="match status" value="1"/>
</dbReference>
<feature type="transmembrane region" description="Helical" evidence="11">
    <location>
        <begin position="21"/>
        <end position="44"/>
    </location>
</feature>
<evidence type="ECO:0000256" key="11">
    <source>
        <dbReference type="SAM" id="Phobius"/>
    </source>
</evidence>
<comment type="subcellular location">
    <subcellularLocation>
        <location evidence="1">Cell membrane</location>
        <topology evidence="1">Multi-pass membrane protein</topology>
    </subcellularLocation>
</comment>
<evidence type="ECO:0000256" key="4">
    <source>
        <dbReference type="ARBA" id="ARBA00022692"/>
    </source>
</evidence>
<dbReference type="SUPFAM" id="SSF58104">
    <property type="entry name" value="Methyl-accepting chemotaxis protein (MCP) signaling domain"/>
    <property type="match status" value="1"/>
</dbReference>
<keyword evidence="2" id="KW-1003">Cell membrane</keyword>
<accession>M5Q0E0</accession>
<evidence type="ECO:0000256" key="7">
    <source>
        <dbReference type="ARBA" id="ARBA00029447"/>
    </source>
</evidence>
<dbReference type="FunFam" id="1.10.287.950:FF:000001">
    <property type="entry name" value="Methyl-accepting chemotaxis sensory transducer"/>
    <property type="match status" value="1"/>
</dbReference>
<dbReference type="CDD" id="cd12912">
    <property type="entry name" value="PDC2_MCP_like"/>
    <property type="match status" value="1"/>
</dbReference>
<evidence type="ECO:0000256" key="8">
    <source>
        <dbReference type="PROSITE-ProRule" id="PRU00284"/>
    </source>
</evidence>
<dbReference type="SMART" id="SM00304">
    <property type="entry name" value="HAMP"/>
    <property type="match status" value="1"/>
</dbReference>
<dbReference type="GO" id="GO:0005886">
    <property type="term" value="C:plasma membrane"/>
    <property type="evidence" value="ECO:0007669"/>
    <property type="project" value="UniProtKB-SubCell"/>
</dbReference>
<evidence type="ECO:0000256" key="6">
    <source>
        <dbReference type="ARBA" id="ARBA00023136"/>
    </source>
</evidence>
<evidence type="ECO:0000256" key="10">
    <source>
        <dbReference type="SAM" id="MobiDB-lite"/>
    </source>
</evidence>
<sequence length="662" mass="70527">MPKGALTRRIIVRNLGIGSKLALSIGGVLLAVCLGLSVISYQYASGALTENVEEYVSNKAADAAKLVANQVRFYHFAVEAIANRNVIKSMDWESQSPALIHDRDHYGFVRVGVGTLEGDIRFSEGAPLNIKDQDSFKLAVRGETSISDILVDRKDGAIYCLVVTPIKQDGKVSGVLAGIIDGLEIIKTVTSIKIGASGNSFMINKDGTTVAHDNLDLVRQGDNDFVSFKTDPALASLVALERRMVAGEQGIGEYDYKGVRKFLGYAPVEGTGWSIAVAAKFDDVFAGLNQLFWAIGIATAVVLIAGISLAVLIGKTLTRPIIRSVEFAQAMANGDFTKQLDINKRDEIGKLAQALNDMMTKLREIVAEVKAASDNVASGSEELSASSESLSQGASEQAASVEEVSSSMEEMAANIRQNADNAQQTERIALKAATDTREGGQAVNQTVGAMKEIAEKISIIEEIARQTNLLALNAAIEAARAGEHGKGFAVVAAEVRKLAERSGAAAGEISDLSATSVEIAEKAGEMLRRIVPDIQKTAELVQEIAAASHEQTSGAEQINKAIQQLDKVVQQNAAAAEEMSSTSEELSSQAEQLQQTIGFFKLDDGPLRNSRPVAAKSINATRAKAQPVLHGASYNSGKRGGNAKRVNLDMATSSLDNEFERF</sequence>
<dbReference type="CDD" id="cd06225">
    <property type="entry name" value="HAMP"/>
    <property type="match status" value="1"/>
</dbReference>
<evidence type="ECO:0000256" key="2">
    <source>
        <dbReference type="ARBA" id="ARBA00022475"/>
    </source>
</evidence>
<evidence type="ECO:0000256" key="5">
    <source>
        <dbReference type="ARBA" id="ARBA00022989"/>
    </source>
</evidence>
<proteinExistence type="inferred from homology"/>
<evidence type="ECO:0000259" key="13">
    <source>
        <dbReference type="PROSITE" id="PS50885"/>
    </source>
</evidence>
<evidence type="ECO:0000256" key="1">
    <source>
        <dbReference type="ARBA" id="ARBA00004651"/>
    </source>
</evidence>
<evidence type="ECO:0000259" key="12">
    <source>
        <dbReference type="PROSITE" id="PS50111"/>
    </source>
</evidence>
<reference evidence="14 15" key="1">
    <citation type="journal article" date="2013" name="Genome Announc.">
        <title>Draft Genome Sequence for Desulfovibrio africanus Strain PCS.</title>
        <authorList>
            <person name="Brown S.D."/>
            <person name="Utturkar S.M."/>
            <person name="Arkin A.P."/>
            <person name="Deutschbauer A.M."/>
            <person name="Elias D.A."/>
            <person name="Hazen T.C."/>
            <person name="Chakraborty R."/>
        </authorList>
    </citation>
    <scope>NUCLEOTIDE SEQUENCE [LARGE SCALE GENOMIC DNA]</scope>
    <source>
        <strain evidence="14 15">PCS</strain>
    </source>
</reference>
<dbReference type="EMBL" id="AOSV01000029">
    <property type="protein sequence ID" value="EMG36621.1"/>
    <property type="molecule type" value="Genomic_DNA"/>
</dbReference>
<feature type="transmembrane region" description="Helical" evidence="11">
    <location>
        <begin position="291"/>
        <end position="313"/>
    </location>
</feature>
<protein>
    <submittedName>
        <fullName evidence="14">Methyl-accepting chemotaxis sensory transducer with Cache sensor</fullName>
    </submittedName>
</protein>
<dbReference type="AlphaFoldDB" id="M5Q0E0"/>
<evidence type="ECO:0000256" key="9">
    <source>
        <dbReference type="SAM" id="Coils"/>
    </source>
</evidence>
<dbReference type="InterPro" id="IPR033479">
    <property type="entry name" value="dCache_1"/>
</dbReference>
<dbReference type="PROSITE" id="PS50111">
    <property type="entry name" value="CHEMOTAXIS_TRANSDUC_2"/>
    <property type="match status" value="1"/>
</dbReference>
<dbReference type="InterPro" id="IPR004089">
    <property type="entry name" value="MCPsignal_dom"/>
</dbReference>
<evidence type="ECO:0000313" key="15">
    <source>
        <dbReference type="Proteomes" id="UP000011922"/>
    </source>
</evidence>
<dbReference type="PANTHER" id="PTHR43531:SF11">
    <property type="entry name" value="METHYL-ACCEPTING CHEMOTAXIS PROTEIN 3"/>
    <property type="match status" value="1"/>
</dbReference>
<dbReference type="Pfam" id="PF00015">
    <property type="entry name" value="MCPsignal"/>
    <property type="match status" value="1"/>
</dbReference>
<dbReference type="RefSeq" id="WP_005987889.1">
    <property type="nucleotide sequence ID" value="NZ_AOSV01000029.1"/>
</dbReference>
<feature type="region of interest" description="Disordered" evidence="10">
    <location>
        <begin position="380"/>
        <end position="408"/>
    </location>
</feature>
<dbReference type="PANTHER" id="PTHR43531">
    <property type="entry name" value="PROTEIN ICFG"/>
    <property type="match status" value="1"/>
</dbReference>
<keyword evidence="6 11" id="KW-0472">Membrane</keyword>
<dbReference type="PROSITE" id="PS50885">
    <property type="entry name" value="HAMP"/>
    <property type="match status" value="1"/>
</dbReference>
<name>M5Q0E0_DESAF</name>
<dbReference type="PATRIC" id="fig|1262666.3.peg.2674"/>
<dbReference type="GO" id="GO:0004888">
    <property type="term" value="F:transmembrane signaling receptor activity"/>
    <property type="evidence" value="ECO:0007669"/>
    <property type="project" value="InterPro"/>
</dbReference>
<feature type="coiled-coil region" evidence="9">
    <location>
        <begin position="558"/>
        <end position="596"/>
    </location>
</feature>
<comment type="similarity">
    <text evidence="7">Belongs to the methyl-accepting chemotaxis (MCP) protein family.</text>
</comment>
<dbReference type="GO" id="GO:0006935">
    <property type="term" value="P:chemotaxis"/>
    <property type="evidence" value="ECO:0007669"/>
    <property type="project" value="UniProtKB-KW"/>
</dbReference>
<dbReference type="InterPro" id="IPR003660">
    <property type="entry name" value="HAMP_dom"/>
</dbReference>
<feature type="domain" description="Methyl-accepting transducer" evidence="12">
    <location>
        <begin position="372"/>
        <end position="587"/>
    </location>
</feature>
<keyword evidence="4 11" id="KW-0812">Transmembrane</keyword>
<dbReference type="Gene3D" id="3.30.450.20">
    <property type="entry name" value="PAS domain"/>
    <property type="match status" value="1"/>
</dbReference>
<keyword evidence="3" id="KW-0145">Chemotaxis</keyword>
<keyword evidence="8" id="KW-0807">Transducer</keyword>
<keyword evidence="9" id="KW-0175">Coiled coil</keyword>
<dbReference type="PRINTS" id="PR00260">
    <property type="entry name" value="CHEMTRNSDUCR"/>
</dbReference>
<evidence type="ECO:0000256" key="3">
    <source>
        <dbReference type="ARBA" id="ARBA00022500"/>
    </source>
</evidence>
<gene>
    <name evidence="14" type="ORF">PCS_02633</name>
</gene>
<keyword evidence="5 11" id="KW-1133">Transmembrane helix</keyword>
<dbReference type="SMART" id="SM00283">
    <property type="entry name" value="MA"/>
    <property type="match status" value="1"/>
</dbReference>
<dbReference type="Proteomes" id="UP000011922">
    <property type="component" value="Unassembled WGS sequence"/>
</dbReference>
<dbReference type="Pfam" id="PF00672">
    <property type="entry name" value="HAMP"/>
    <property type="match status" value="1"/>
</dbReference>
<dbReference type="InterPro" id="IPR051310">
    <property type="entry name" value="MCP_chemotaxis"/>
</dbReference>
<dbReference type="CDD" id="cd11386">
    <property type="entry name" value="MCP_signal"/>
    <property type="match status" value="1"/>
</dbReference>
<dbReference type="InterPro" id="IPR004090">
    <property type="entry name" value="Chemotax_Me-accpt_rcpt"/>
</dbReference>
<comment type="caution">
    <text evidence="14">The sequence shown here is derived from an EMBL/GenBank/DDBJ whole genome shotgun (WGS) entry which is preliminary data.</text>
</comment>
<dbReference type="Gene3D" id="1.10.287.950">
    <property type="entry name" value="Methyl-accepting chemotaxis protein"/>
    <property type="match status" value="1"/>
</dbReference>
<feature type="domain" description="HAMP" evidence="13">
    <location>
        <begin position="315"/>
        <end position="367"/>
    </location>
</feature>
<organism evidence="14 15">
    <name type="scientific">Desulfocurvibacter africanus PCS</name>
    <dbReference type="NCBI Taxonomy" id="1262666"/>
    <lineage>
        <taxon>Bacteria</taxon>
        <taxon>Pseudomonadati</taxon>
        <taxon>Thermodesulfobacteriota</taxon>
        <taxon>Desulfovibrionia</taxon>
        <taxon>Desulfovibrionales</taxon>
        <taxon>Desulfovibrionaceae</taxon>
        <taxon>Desulfocurvibacter</taxon>
    </lineage>
</organism>
<evidence type="ECO:0000313" key="14">
    <source>
        <dbReference type="EMBL" id="EMG36621.1"/>
    </source>
</evidence>
<dbReference type="GO" id="GO:0007165">
    <property type="term" value="P:signal transduction"/>
    <property type="evidence" value="ECO:0007669"/>
    <property type="project" value="UniProtKB-KW"/>
</dbReference>